<keyword evidence="4" id="KW-1185">Reference proteome</keyword>
<dbReference type="SUPFAM" id="SSF52821">
    <property type="entry name" value="Rhodanese/Cell cycle control phosphatase"/>
    <property type="match status" value="1"/>
</dbReference>
<evidence type="ECO:0000313" key="3">
    <source>
        <dbReference type="EMBL" id="PKB14496.1"/>
    </source>
</evidence>
<dbReference type="InterPro" id="IPR036873">
    <property type="entry name" value="Rhodanese-like_dom_sf"/>
</dbReference>
<dbReference type="OrthoDB" id="176845at2"/>
<dbReference type="AlphaFoldDB" id="A0A2N0H6E8"/>
<organism evidence="3 4">
    <name type="scientific">Novosphingobium kunmingense</name>
    <dbReference type="NCBI Taxonomy" id="1211806"/>
    <lineage>
        <taxon>Bacteria</taxon>
        <taxon>Pseudomonadati</taxon>
        <taxon>Pseudomonadota</taxon>
        <taxon>Alphaproteobacteria</taxon>
        <taxon>Sphingomonadales</taxon>
        <taxon>Sphingomonadaceae</taxon>
        <taxon>Novosphingobium</taxon>
    </lineage>
</organism>
<accession>A0A2N0H6E8</accession>
<name>A0A2N0H6E8_9SPHN</name>
<dbReference type="Proteomes" id="UP000232587">
    <property type="component" value="Unassembled WGS sequence"/>
</dbReference>
<protein>
    <submittedName>
        <fullName evidence="3">PQQ-dependent catabolism-associated CXXCW motif protein</fullName>
    </submittedName>
</protein>
<dbReference type="PROSITE" id="PS50206">
    <property type="entry name" value="RHODANESE_3"/>
    <property type="match status" value="1"/>
</dbReference>
<proteinExistence type="predicted"/>
<dbReference type="Pfam" id="PF00581">
    <property type="entry name" value="Rhodanese"/>
    <property type="match status" value="1"/>
</dbReference>
<feature type="region of interest" description="Disordered" evidence="1">
    <location>
        <begin position="166"/>
        <end position="185"/>
    </location>
</feature>
<evidence type="ECO:0000313" key="4">
    <source>
        <dbReference type="Proteomes" id="UP000232587"/>
    </source>
</evidence>
<dbReference type="InterPro" id="IPR022376">
    <property type="entry name" value="PQQ_CXXCW"/>
</dbReference>
<sequence>MLALAAALILTGSCAPDAEPFDTEGYRSERYRAPVDRDPAPAQPITTGEAQALFRAGIAIWIDVLPAEGAYRDAQGRWHLAQVHQTIPRALWFPEVGRSNPEPALWRAFAARVADERRKRPSAAIVVFCRADCWMSWNAARRLARSGMTRVRWYADGIEDWHAKGGTLVDARPEPAPYRSTPKGE</sequence>
<feature type="domain" description="Rhodanese" evidence="2">
    <location>
        <begin position="107"/>
        <end position="170"/>
    </location>
</feature>
<dbReference type="InterPro" id="IPR001763">
    <property type="entry name" value="Rhodanese-like_dom"/>
</dbReference>
<comment type="caution">
    <text evidence="3">The sequence shown here is derived from an EMBL/GenBank/DDBJ whole genome shotgun (WGS) entry which is preliminary data.</text>
</comment>
<dbReference type="NCBIfam" id="TIGR03865">
    <property type="entry name" value="PQQ_CXXCW"/>
    <property type="match status" value="1"/>
</dbReference>
<gene>
    <name evidence="3" type="ORF">B0I00_2086</name>
</gene>
<dbReference type="EMBL" id="PHUF01000004">
    <property type="protein sequence ID" value="PKB14496.1"/>
    <property type="molecule type" value="Genomic_DNA"/>
</dbReference>
<evidence type="ECO:0000259" key="2">
    <source>
        <dbReference type="PROSITE" id="PS50206"/>
    </source>
</evidence>
<reference evidence="3 4" key="1">
    <citation type="submission" date="2017-11" db="EMBL/GenBank/DDBJ databases">
        <title>Genomic Encyclopedia of Type Strains, Phase III (KMG-III): the genomes of soil and plant-associated and newly described type strains.</title>
        <authorList>
            <person name="Whitman W."/>
        </authorList>
    </citation>
    <scope>NUCLEOTIDE SEQUENCE [LARGE SCALE GENOMIC DNA]</scope>
    <source>
        <strain evidence="3 4">CGMCC 1.12274</strain>
    </source>
</reference>
<dbReference type="RefSeq" id="WP_100867331.1">
    <property type="nucleotide sequence ID" value="NZ_PHUF01000004.1"/>
</dbReference>
<dbReference type="Gene3D" id="3.40.250.10">
    <property type="entry name" value="Rhodanese-like domain"/>
    <property type="match status" value="1"/>
</dbReference>
<evidence type="ECO:0000256" key="1">
    <source>
        <dbReference type="SAM" id="MobiDB-lite"/>
    </source>
</evidence>